<evidence type="ECO:0000313" key="4">
    <source>
        <dbReference type="Proteomes" id="UP000612282"/>
    </source>
</evidence>
<reference evidence="3 4" key="1">
    <citation type="submission" date="2021-01" db="EMBL/GenBank/DDBJ databases">
        <title>Whole genome shotgun sequence of Actinoplanes couchii NBRC 106145.</title>
        <authorList>
            <person name="Komaki H."/>
            <person name="Tamura T."/>
        </authorList>
    </citation>
    <scope>NUCLEOTIDE SEQUENCE [LARGE SCALE GENOMIC DNA]</scope>
    <source>
        <strain evidence="3 4">NBRC 106145</strain>
    </source>
</reference>
<dbReference type="EMBL" id="BOMG01000117">
    <property type="protein sequence ID" value="GID61016.1"/>
    <property type="molecule type" value="Genomic_DNA"/>
</dbReference>
<comment type="caution">
    <text evidence="3">The sequence shown here is derived from an EMBL/GenBank/DDBJ whole genome shotgun (WGS) entry which is preliminary data.</text>
</comment>
<sequence>MRIVVVGGTGLIGSQVVEILGARGHDVVAAAPATGVDTITGQGVAASLAGADAVVDVTNRMAFEPAAVMDFFTTSTTTLLTAGREAGVRHHVVLSIVGTDRLSHPGYLDAKAAQERLVARSGIPFTIVRATQFFEFLATIGAGLAEGDSVVLPAADLQPIAAAEVAAVLADVVTATPVDGAVEIAGPERASFAEFVGPALAAQGDHRPVREDAGVGYFGVPIVRDSLVPVGDARIARTSFRHWSTAQVS</sequence>
<dbReference type="InterPro" id="IPR051164">
    <property type="entry name" value="NmrA-like_oxidored"/>
</dbReference>
<dbReference type="InterPro" id="IPR016040">
    <property type="entry name" value="NAD(P)-bd_dom"/>
</dbReference>
<evidence type="ECO:0000259" key="2">
    <source>
        <dbReference type="Pfam" id="PF13460"/>
    </source>
</evidence>
<dbReference type="Pfam" id="PF13460">
    <property type="entry name" value="NAD_binding_10"/>
    <property type="match status" value="1"/>
</dbReference>
<dbReference type="SUPFAM" id="SSF51735">
    <property type="entry name" value="NAD(P)-binding Rossmann-fold domains"/>
    <property type="match status" value="1"/>
</dbReference>
<protein>
    <submittedName>
        <fullName evidence="3">NmrA family transcriptional regulator</fullName>
    </submittedName>
</protein>
<dbReference type="Gene3D" id="3.40.50.720">
    <property type="entry name" value="NAD(P)-binding Rossmann-like Domain"/>
    <property type="match status" value="1"/>
</dbReference>
<dbReference type="PANTHER" id="PTHR42748:SF3">
    <property type="entry name" value="BLL4366 PROTEIN"/>
    <property type="match status" value="1"/>
</dbReference>
<evidence type="ECO:0000256" key="1">
    <source>
        <dbReference type="ARBA" id="ARBA00022857"/>
    </source>
</evidence>
<evidence type="ECO:0000313" key="3">
    <source>
        <dbReference type="EMBL" id="GID61016.1"/>
    </source>
</evidence>
<dbReference type="InterPro" id="IPR036291">
    <property type="entry name" value="NAD(P)-bd_dom_sf"/>
</dbReference>
<keyword evidence="4" id="KW-1185">Reference proteome</keyword>
<feature type="domain" description="NAD(P)-binding" evidence="2">
    <location>
        <begin position="7"/>
        <end position="174"/>
    </location>
</feature>
<accession>A0ABQ3XR81</accession>
<gene>
    <name evidence="3" type="ORF">Aco03nite_094200</name>
</gene>
<name>A0ABQ3XR81_9ACTN</name>
<dbReference type="PANTHER" id="PTHR42748">
    <property type="entry name" value="NITROGEN METABOLITE REPRESSION PROTEIN NMRA FAMILY MEMBER"/>
    <property type="match status" value="1"/>
</dbReference>
<keyword evidence="1" id="KW-0521">NADP</keyword>
<proteinExistence type="predicted"/>
<organism evidence="3 4">
    <name type="scientific">Actinoplanes couchii</name>
    <dbReference type="NCBI Taxonomy" id="403638"/>
    <lineage>
        <taxon>Bacteria</taxon>
        <taxon>Bacillati</taxon>
        <taxon>Actinomycetota</taxon>
        <taxon>Actinomycetes</taxon>
        <taxon>Micromonosporales</taxon>
        <taxon>Micromonosporaceae</taxon>
        <taxon>Actinoplanes</taxon>
    </lineage>
</organism>
<dbReference type="RefSeq" id="WP_203808572.1">
    <property type="nucleotide sequence ID" value="NZ_BAAAQE010000047.1"/>
</dbReference>
<dbReference type="Proteomes" id="UP000612282">
    <property type="component" value="Unassembled WGS sequence"/>
</dbReference>